<keyword evidence="1" id="KW-0808">Transferase</keyword>
<feature type="region of interest" description="Disordered" evidence="2">
    <location>
        <begin position="15"/>
        <end position="34"/>
    </location>
</feature>
<evidence type="ECO:0000313" key="4">
    <source>
        <dbReference type="EMBL" id="HHH12971.1"/>
    </source>
</evidence>
<evidence type="ECO:0000256" key="2">
    <source>
        <dbReference type="SAM" id="MobiDB-lite"/>
    </source>
</evidence>
<name>A0A7C5IYF8_9GAMM</name>
<gene>
    <name evidence="4" type="ORF">ENJ98_01930</name>
</gene>
<dbReference type="InterPro" id="IPR023451">
    <property type="entry name" value="Thymidate_synth/dCMP_Mease_dom"/>
</dbReference>
<dbReference type="GO" id="GO:0016740">
    <property type="term" value="F:transferase activity"/>
    <property type="evidence" value="ECO:0007669"/>
    <property type="project" value="UniProtKB-KW"/>
</dbReference>
<evidence type="ECO:0000259" key="3">
    <source>
        <dbReference type="Pfam" id="PF00303"/>
    </source>
</evidence>
<dbReference type="Pfam" id="PF00303">
    <property type="entry name" value="Thymidylat_synt"/>
    <property type="match status" value="1"/>
</dbReference>
<dbReference type="Gene3D" id="3.30.572.10">
    <property type="entry name" value="Thymidylate synthase/dCMP hydroxymethylase domain"/>
    <property type="match status" value="1"/>
</dbReference>
<organism evidence="4">
    <name type="scientific">Thiolapillus brandeum</name>
    <dbReference type="NCBI Taxonomy" id="1076588"/>
    <lineage>
        <taxon>Bacteria</taxon>
        <taxon>Pseudomonadati</taxon>
        <taxon>Pseudomonadota</taxon>
        <taxon>Gammaproteobacteria</taxon>
        <taxon>Chromatiales</taxon>
        <taxon>Sedimenticolaceae</taxon>
        <taxon>Thiolapillus</taxon>
    </lineage>
</organism>
<protein>
    <submittedName>
        <fullName evidence="4">Thymidylate synthase</fullName>
    </submittedName>
</protein>
<feature type="domain" description="Thymidylate synthase/dCMP hydroxymethylase" evidence="3">
    <location>
        <begin position="2"/>
        <end position="34"/>
    </location>
</feature>
<reference evidence="4" key="1">
    <citation type="journal article" date="2020" name="mSystems">
        <title>Genome- and Community-Level Interaction Insights into Carbon Utilization and Element Cycling Functions of Hydrothermarchaeota in Hydrothermal Sediment.</title>
        <authorList>
            <person name="Zhou Z."/>
            <person name="Liu Y."/>
            <person name="Xu W."/>
            <person name="Pan J."/>
            <person name="Luo Z.H."/>
            <person name="Li M."/>
        </authorList>
    </citation>
    <scope>NUCLEOTIDE SEQUENCE [LARGE SCALE GENOMIC DNA]</scope>
    <source>
        <strain evidence="4">HyVt-535</strain>
    </source>
</reference>
<dbReference type="SUPFAM" id="SSF55831">
    <property type="entry name" value="Thymidylate synthase/dCMP hydroxymethylase"/>
    <property type="match status" value="1"/>
</dbReference>
<accession>A0A7C5IYF8</accession>
<evidence type="ECO:0000256" key="1">
    <source>
        <dbReference type="ARBA" id="ARBA00022679"/>
    </source>
</evidence>
<comment type="caution">
    <text evidence="4">The sequence shown here is derived from an EMBL/GenBank/DDBJ whole genome shotgun (WGS) entry which is preliminary data.</text>
</comment>
<feature type="non-terminal residue" evidence="4">
    <location>
        <position position="34"/>
    </location>
</feature>
<dbReference type="InterPro" id="IPR036926">
    <property type="entry name" value="Thymidate_synth/dCMP_Mease_sf"/>
</dbReference>
<dbReference type="EMBL" id="DROM01000121">
    <property type="protein sequence ID" value="HHH12971.1"/>
    <property type="molecule type" value="Genomic_DNA"/>
</dbReference>
<dbReference type="AlphaFoldDB" id="A0A7C5IYF8"/>
<sequence length="34" mass="3951">MKQYLDLLRRVRTEGAPKDDRTGTGTWSVFGHQM</sequence>
<dbReference type="Proteomes" id="UP000886100">
    <property type="component" value="Unassembled WGS sequence"/>
</dbReference>
<proteinExistence type="predicted"/>